<feature type="domain" description="SGNH hydrolase-type esterase" evidence="2">
    <location>
        <begin position="41"/>
        <end position="247"/>
    </location>
</feature>
<dbReference type="Gene3D" id="3.40.50.1110">
    <property type="entry name" value="SGNH hydrolase"/>
    <property type="match status" value="1"/>
</dbReference>
<sequence length="276" mass="29802">MTSSDGDAVDVTDGGAVDVTDGSAVETSPDVAQPVLLVVADSLAYYGPKGGLPADHPRIWPTLVAKELGWRVELVARIGWTSRDAWWAITQDPRVWAAVPQAGAVVFAVGGMDSLPSPLPTALREQLRYIRPPALRRVVRSGYQWLQPRLSKLGRPVALPPKLSVEYLESCRDALAAIRPDLPVIGTYPSVHRCDAYGRVHTGRAPAVRALEAWSAEKGVPMVDLAAAVRENVFSDRANPDGIHWGWDAHEEVAAAMIDAIKNVRRTADPAESEIG</sequence>
<dbReference type="InterPro" id="IPR050023">
    <property type="entry name" value="OctT"/>
</dbReference>
<dbReference type="SUPFAM" id="SSF52266">
    <property type="entry name" value="SGNH hydrolase"/>
    <property type="match status" value="1"/>
</dbReference>
<comment type="caution">
    <text evidence="3">The sequence shown here is derived from an EMBL/GenBank/DDBJ whole genome shotgun (WGS) entry which is preliminary data.</text>
</comment>
<feature type="region of interest" description="Disordered" evidence="1">
    <location>
        <begin position="1"/>
        <end position="23"/>
    </location>
</feature>
<dbReference type="Pfam" id="PF13472">
    <property type="entry name" value="Lipase_GDSL_2"/>
    <property type="match status" value="1"/>
</dbReference>
<dbReference type="Proteomes" id="UP001160334">
    <property type="component" value="Unassembled WGS sequence"/>
</dbReference>
<evidence type="ECO:0000313" key="4">
    <source>
        <dbReference type="Proteomes" id="UP001160334"/>
    </source>
</evidence>
<proteinExistence type="predicted"/>
<organism evidence="3 4">
    <name type="scientific">Prescottella agglutinans</name>
    <dbReference type="NCBI Taxonomy" id="1644129"/>
    <lineage>
        <taxon>Bacteria</taxon>
        <taxon>Bacillati</taxon>
        <taxon>Actinomycetota</taxon>
        <taxon>Actinomycetes</taxon>
        <taxon>Mycobacteriales</taxon>
        <taxon>Nocardiaceae</taxon>
        <taxon>Prescottella</taxon>
    </lineage>
</organism>
<dbReference type="InterPro" id="IPR013830">
    <property type="entry name" value="SGNH_hydro"/>
</dbReference>
<evidence type="ECO:0000313" key="3">
    <source>
        <dbReference type="EMBL" id="MDH6282741.1"/>
    </source>
</evidence>
<dbReference type="CDD" id="cd00229">
    <property type="entry name" value="SGNH_hydrolase"/>
    <property type="match status" value="1"/>
</dbReference>
<evidence type="ECO:0000259" key="2">
    <source>
        <dbReference type="Pfam" id="PF13472"/>
    </source>
</evidence>
<dbReference type="NCBIfam" id="NF043016">
    <property type="entry name" value="DigluglyOctase"/>
    <property type="match status" value="1"/>
</dbReference>
<dbReference type="InterPro" id="IPR036514">
    <property type="entry name" value="SGNH_hydro_sf"/>
</dbReference>
<protein>
    <recommendedName>
        <fullName evidence="2">SGNH hydrolase-type esterase domain-containing protein</fullName>
    </recommendedName>
</protein>
<dbReference type="EMBL" id="JARXVC010000011">
    <property type="protein sequence ID" value="MDH6282741.1"/>
    <property type="molecule type" value="Genomic_DNA"/>
</dbReference>
<evidence type="ECO:0000256" key="1">
    <source>
        <dbReference type="SAM" id="MobiDB-lite"/>
    </source>
</evidence>
<reference evidence="3 4" key="1">
    <citation type="submission" date="2023-04" db="EMBL/GenBank/DDBJ databases">
        <title>Forest soil microbial communities from Buena Vista Peninsula, Colon Province, Panama.</title>
        <authorList>
            <person name="Bouskill N."/>
        </authorList>
    </citation>
    <scope>NUCLEOTIDE SEQUENCE [LARGE SCALE GENOMIC DNA]</scope>
    <source>
        <strain evidence="3 4">CFH S0262</strain>
    </source>
</reference>
<gene>
    <name evidence="3" type="ORF">M2280_003978</name>
</gene>
<name>A0ABT6MG17_9NOCA</name>
<accession>A0ABT6MG17</accession>
<keyword evidence="4" id="KW-1185">Reference proteome</keyword>